<feature type="domain" description="F-box" evidence="3">
    <location>
        <begin position="353"/>
        <end position="399"/>
    </location>
</feature>
<keyword evidence="5" id="KW-1185">Reference proteome</keyword>
<evidence type="ECO:0000256" key="1">
    <source>
        <dbReference type="PROSITE-ProRule" id="PRU00221"/>
    </source>
</evidence>
<dbReference type="PROSITE" id="PS50082">
    <property type="entry name" value="WD_REPEATS_2"/>
    <property type="match status" value="1"/>
</dbReference>
<feature type="region of interest" description="Disordered" evidence="2">
    <location>
        <begin position="1072"/>
        <end position="1098"/>
    </location>
</feature>
<dbReference type="Proteomes" id="UP000054477">
    <property type="component" value="Unassembled WGS sequence"/>
</dbReference>
<dbReference type="SMART" id="SM00320">
    <property type="entry name" value="WD40"/>
    <property type="match status" value="3"/>
</dbReference>
<evidence type="ECO:0000313" key="4">
    <source>
        <dbReference type="EMBL" id="KIK06515.1"/>
    </source>
</evidence>
<dbReference type="PANTHER" id="PTHR19855:SF11">
    <property type="entry name" value="RIBOSOME BIOGENESIS PROTEIN WDR12"/>
    <property type="match status" value="1"/>
</dbReference>
<dbReference type="Gene3D" id="2.130.10.10">
    <property type="entry name" value="YVTN repeat-like/Quinoprotein amine dehydrogenase"/>
    <property type="match status" value="2"/>
</dbReference>
<sequence>MSLLNVGTVSAISPTISNSSFDMVFGVEPSHSYDSDDEIVWSVSERSEPVDDFVLLSRPQSALPGCERTALSTPVEDNIPNDIPTPATVTRSLVVEMQKLSVGEKSPKIAKVQTLSTPPMTSKKQNKKRERIAESHPASPVKGTSTTIHVAPSPSRKKQRKKKKKATAAGPSTFGLRKVVDDTSDQQSLSVESDSVTEPSIEWQEAATFISSYVSVPFIPSKELIRCANSFLSNPAAQANTVCRLTLLQSIIIELGLGASSSLPLSLTAAKAFLKSRAFLNIREYVSIRGQGPKVVQSLLFPSRSALVKDIRKKRNPASLKWVKKHGLQVLLSKPVRSNHIGTNKHGSKEKHTGLLLSLPVETLIGITSHLDPHTLIILSKVNKQLWEHVKDDHTWHRAFACQVLGIGPEDDLYDASKSIMLRRTEGSWKREFIARYNLSSMHPMHPLSVLASSIQYGIVSRSIPLTGKILPGYLDASGFRTGLGIGNPNTQFSPDISACALASEGGTAKVLWGFKGGDVAITTASKAMEVGKTAAAELKRCQVADAHEGEVSDVVWGDAQSKVFASAGADGCAKLWDAKDVSCLWTSEVETSVPDAFVKVALAPDQGYVVGVVRSGAIHVWKGFTLPALANATITDVVIPCPCPAQAMTGESTPTREVSALFIDDTAASPAILVAYRDEAYFYRMRIGKNVSETEITTFGDASFGPISIITPFFSREPNESSFVISGDHIGCINVYDWGVPAHTNAVILPIRKFEAHEDGSSVTAIACNGTTLITGSQRGATHVWDALTFEHLRHFPSPVAKLRMRHVNADIRDQRVNHILIPERDVLFVAVGDRIMSWKAGPVSKTQRGGVRGRHSTGIAHGKKAKAGTAKFLQQLEINQMITESRDLLSCEKKRVQHVLGREEEQQAGLNSLGLSETEALEYVLMLSRDEMNKNSNIIDGTGVSSSQPSAIANEGFFKKDFDEPSANPPVLSMTLGGPLPSPSHNSHEVSPPYKETTEAGTASEDAGSGSSVSSLEHFPLISAITSLVASPVLDPAERNKAPGLVSGSFSSPVVGRPQPLARKSAWNTPLVKKSPPAGTPVLRNPRSTEVGTGYGDDVDADLRLAIELSLADA</sequence>
<organism evidence="4 5">
    <name type="scientific">Laccaria amethystina LaAM-08-1</name>
    <dbReference type="NCBI Taxonomy" id="1095629"/>
    <lineage>
        <taxon>Eukaryota</taxon>
        <taxon>Fungi</taxon>
        <taxon>Dikarya</taxon>
        <taxon>Basidiomycota</taxon>
        <taxon>Agaricomycotina</taxon>
        <taxon>Agaricomycetes</taxon>
        <taxon>Agaricomycetidae</taxon>
        <taxon>Agaricales</taxon>
        <taxon>Agaricineae</taxon>
        <taxon>Hydnangiaceae</taxon>
        <taxon>Laccaria</taxon>
    </lineage>
</organism>
<feature type="compositionally biased region" description="Basic residues" evidence="2">
    <location>
        <begin position="155"/>
        <end position="166"/>
    </location>
</feature>
<dbReference type="Pfam" id="PF12937">
    <property type="entry name" value="F-box-like"/>
    <property type="match status" value="1"/>
</dbReference>
<dbReference type="HOGENOM" id="CLU_281048_0_0_1"/>
<dbReference type="OrthoDB" id="429520at2759"/>
<dbReference type="InterPro" id="IPR001810">
    <property type="entry name" value="F-box_dom"/>
</dbReference>
<gene>
    <name evidence="4" type="ORF">K443DRAFT_2993</name>
</gene>
<dbReference type="Gene3D" id="1.20.1280.50">
    <property type="match status" value="1"/>
</dbReference>
<name>A0A0C9X334_9AGAR</name>
<dbReference type="PROSITE" id="PS50181">
    <property type="entry name" value="FBOX"/>
    <property type="match status" value="1"/>
</dbReference>
<dbReference type="EMBL" id="KN838552">
    <property type="protein sequence ID" value="KIK06515.1"/>
    <property type="molecule type" value="Genomic_DNA"/>
</dbReference>
<protein>
    <recommendedName>
        <fullName evidence="3">F-box domain-containing protein</fullName>
    </recommendedName>
</protein>
<reference evidence="5" key="2">
    <citation type="submission" date="2015-01" db="EMBL/GenBank/DDBJ databases">
        <title>Evolutionary Origins and Diversification of the Mycorrhizal Mutualists.</title>
        <authorList>
            <consortium name="DOE Joint Genome Institute"/>
            <consortium name="Mycorrhizal Genomics Consortium"/>
            <person name="Kohler A."/>
            <person name="Kuo A."/>
            <person name="Nagy L.G."/>
            <person name="Floudas D."/>
            <person name="Copeland A."/>
            <person name="Barry K.W."/>
            <person name="Cichocki N."/>
            <person name="Veneault-Fourrey C."/>
            <person name="LaButti K."/>
            <person name="Lindquist E.A."/>
            <person name="Lipzen A."/>
            <person name="Lundell T."/>
            <person name="Morin E."/>
            <person name="Murat C."/>
            <person name="Riley R."/>
            <person name="Ohm R."/>
            <person name="Sun H."/>
            <person name="Tunlid A."/>
            <person name="Henrissat B."/>
            <person name="Grigoriev I.V."/>
            <person name="Hibbett D.S."/>
            <person name="Martin F."/>
        </authorList>
    </citation>
    <scope>NUCLEOTIDE SEQUENCE [LARGE SCALE GENOMIC DNA]</scope>
    <source>
        <strain evidence="5">LaAM-08-1</strain>
    </source>
</reference>
<dbReference type="InterPro" id="IPR015943">
    <property type="entry name" value="WD40/YVTN_repeat-like_dom_sf"/>
</dbReference>
<dbReference type="InterPro" id="IPR003903">
    <property type="entry name" value="UIM_dom"/>
</dbReference>
<dbReference type="PROSITE" id="PS50294">
    <property type="entry name" value="WD_REPEATS_REGION"/>
    <property type="match status" value="1"/>
</dbReference>
<evidence type="ECO:0000259" key="3">
    <source>
        <dbReference type="PROSITE" id="PS50181"/>
    </source>
</evidence>
<dbReference type="PANTHER" id="PTHR19855">
    <property type="entry name" value="WD40 REPEAT PROTEIN 12, 37"/>
    <property type="match status" value="1"/>
</dbReference>
<dbReference type="InterPro" id="IPR036322">
    <property type="entry name" value="WD40_repeat_dom_sf"/>
</dbReference>
<accession>A0A0C9X334</accession>
<keyword evidence="1" id="KW-0853">WD repeat</keyword>
<dbReference type="PROSITE" id="PS50330">
    <property type="entry name" value="UIM"/>
    <property type="match status" value="1"/>
</dbReference>
<feature type="repeat" description="WD" evidence="1">
    <location>
        <begin position="545"/>
        <end position="587"/>
    </location>
</feature>
<evidence type="ECO:0000313" key="5">
    <source>
        <dbReference type="Proteomes" id="UP000054477"/>
    </source>
</evidence>
<dbReference type="SUPFAM" id="SSF50978">
    <property type="entry name" value="WD40 repeat-like"/>
    <property type="match status" value="1"/>
</dbReference>
<evidence type="ECO:0000256" key="2">
    <source>
        <dbReference type="SAM" id="MobiDB-lite"/>
    </source>
</evidence>
<dbReference type="SUPFAM" id="SSF81383">
    <property type="entry name" value="F-box domain"/>
    <property type="match status" value="1"/>
</dbReference>
<dbReference type="STRING" id="1095629.A0A0C9X334"/>
<dbReference type="InterPro" id="IPR036047">
    <property type="entry name" value="F-box-like_dom_sf"/>
</dbReference>
<dbReference type="Pfam" id="PF00400">
    <property type="entry name" value="WD40"/>
    <property type="match status" value="2"/>
</dbReference>
<dbReference type="AlphaFoldDB" id="A0A0C9X334"/>
<feature type="region of interest" description="Disordered" evidence="2">
    <location>
        <begin position="115"/>
        <end position="181"/>
    </location>
</feature>
<dbReference type="InterPro" id="IPR001680">
    <property type="entry name" value="WD40_rpt"/>
</dbReference>
<proteinExistence type="predicted"/>
<reference evidence="4 5" key="1">
    <citation type="submission" date="2014-04" db="EMBL/GenBank/DDBJ databases">
        <authorList>
            <consortium name="DOE Joint Genome Institute"/>
            <person name="Kuo A."/>
            <person name="Kohler A."/>
            <person name="Nagy L.G."/>
            <person name="Floudas D."/>
            <person name="Copeland A."/>
            <person name="Barry K.W."/>
            <person name="Cichocki N."/>
            <person name="Veneault-Fourrey C."/>
            <person name="LaButti K."/>
            <person name="Lindquist E.A."/>
            <person name="Lipzen A."/>
            <person name="Lundell T."/>
            <person name="Morin E."/>
            <person name="Murat C."/>
            <person name="Sun H."/>
            <person name="Tunlid A."/>
            <person name="Henrissat B."/>
            <person name="Grigoriev I.V."/>
            <person name="Hibbett D.S."/>
            <person name="Martin F."/>
            <person name="Nordberg H.P."/>
            <person name="Cantor M.N."/>
            <person name="Hua S.X."/>
        </authorList>
    </citation>
    <scope>NUCLEOTIDE SEQUENCE [LARGE SCALE GENOMIC DNA]</scope>
    <source>
        <strain evidence="4 5">LaAM-08-1</strain>
    </source>
</reference>
<feature type="region of interest" description="Disordered" evidence="2">
    <location>
        <begin position="970"/>
        <end position="1015"/>
    </location>
</feature>